<sequence length="71" mass="8043">IGNGSFANCNHCLEQKKQSMISKNLINENTIQVNISNHLLPESNPKLDAENKDEDLVYEIENLKELIATNF</sequence>
<comment type="caution">
    <text evidence="1">The sequence shown here is derived from an EMBL/GenBank/DDBJ whole genome shotgun (WGS) entry which is preliminary data.</text>
</comment>
<protein>
    <submittedName>
        <fullName evidence="1">6964_t:CDS:1</fullName>
    </submittedName>
</protein>
<dbReference type="AlphaFoldDB" id="A0A9N9P998"/>
<dbReference type="EMBL" id="CAJVQA010032026">
    <property type="protein sequence ID" value="CAG8802567.1"/>
    <property type="molecule type" value="Genomic_DNA"/>
</dbReference>
<dbReference type="Proteomes" id="UP000789759">
    <property type="component" value="Unassembled WGS sequence"/>
</dbReference>
<keyword evidence="2" id="KW-1185">Reference proteome</keyword>
<accession>A0A9N9P998</accession>
<reference evidence="1" key="1">
    <citation type="submission" date="2021-06" db="EMBL/GenBank/DDBJ databases">
        <authorList>
            <person name="Kallberg Y."/>
            <person name="Tangrot J."/>
            <person name="Rosling A."/>
        </authorList>
    </citation>
    <scope>NUCLEOTIDE SEQUENCE</scope>
    <source>
        <strain evidence="1">FL966</strain>
    </source>
</reference>
<gene>
    <name evidence="1" type="ORF">CPELLU_LOCUS17829</name>
</gene>
<feature type="non-terminal residue" evidence="1">
    <location>
        <position position="1"/>
    </location>
</feature>
<organism evidence="1 2">
    <name type="scientific">Cetraspora pellucida</name>
    <dbReference type="NCBI Taxonomy" id="1433469"/>
    <lineage>
        <taxon>Eukaryota</taxon>
        <taxon>Fungi</taxon>
        <taxon>Fungi incertae sedis</taxon>
        <taxon>Mucoromycota</taxon>
        <taxon>Glomeromycotina</taxon>
        <taxon>Glomeromycetes</taxon>
        <taxon>Diversisporales</taxon>
        <taxon>Gigasporaceae</taxon>
        <taxon>Cetraspora</taxon>
    </lineage>
</organism>
<name>A0A9N9P998_9GLOM</name>
<evidence type="ECO:0000313" key="2">
    <source>
        <dbReference type="Proteomes" id="UP000789759"/>
    </source>
</evidence>
<evidence type="ECO:0000313" key="1">
    <source>
        <dbReference type="EMBL" id="CAG8802567.1"/>
    </source>
</evidence>
<proteinExistence type="predicted"/>